<evidence type="ECO:0000313" key="2">
    <source>
        <dbReference type="EMBL" id="NVN41663.1"/>
    </source>
</evidence>
<keyword evidence="3" id="KW-1185">Reference proteome</keyword>
<evidence type="ECO:0000256" key="1">
    <source>
        <dbReference type="SAM" id="MobiDB-lite"/>
    </source>
</evidence>
<dbReference type="RefSeq" id="WP_176614543.1">
    <property type="nucleotide sequence ID" value="NZ_JABXXR010000162.1"/>
</dbReference>
<accession>A0A850PFQ0</accession>
<protein>
    <submittedName>
        <fullName evidence="2">Uncharacterized protein</fullName>
    </submittedName>
</protein>
<organism evidence="2 3">
    <name type="scientific">Ameyamaea chiangmaiensis</name>
    <dbReference type="NCBI Taxonomy" id="442969"/>
    <lineage>
        <taxon>Bacteria</taxon>
        <taxon>Pseudomonadati</taxon>
        <taxon>Pseudomonadota</taxon>
        <taxon>Alphaproteobacteria</taxon>
        <taxon>Acetobacterales</taxon>
        <taxon>Acetobacteraceae</taxon>
        <taxon>Ameyamaea</taxon>
    </lineage>
</organism>
<proteinExistence type="predicted"/>
<name>A0A850PFQ0_9PROT</name>
<gene>
    <name evidence="2" type="ORF">HUK82_13970</name>
</gene>
<sequence length="64" mass="7007">MRLDERDMEQERSEAGDEAGALAQEIINRLERALSHLPEESPAYGDVAAAADLIDALQTVLRAN</sequence>
<feature type="compositionally biased region" description="Basic and acidic residues" evidence="1">
    <location>
        <begin position="1"/>
        <end position="15"/>
    </location>
</feature>
<dbReference type="AlphaFoldDB" id="A0A850PFQ0"/>
<dbReference type="EMBL" id="JABXXR010000162">
    <property type="protein sequence ID" value="NVN41663.1"/>
    <property type="molecule type" value="Genomic_DNA"/>
</dbReference>
<feature type="region of interest" description="Disordered" evidence="1">
    <location>
        <begin position="1"/>
        <end position="20"/>
    </location>
</feature>
<comment type="caution">
    <text evidence="2">The sequence shown here is derived from an EMBL/GenBank/DDBJ whole genome shotgun (WGS) entry which is preliminary data.</text>
</comment>
<reference evidence="2 3" key="1">
    <citation type="submission" date="2020-06" db="EMBL/GenBank/DDBJ databases">
        <title>Description of novel acetic acid bacteria.</title>
        <authorList>
            <person name="Sombolestani A."/>
        </authorList>
    </citation>
    <scope>NUCLEOTIDE SEQUENCE [LARGE SCALE GENOMIC DNA]</scope>
    <source>
        <strain evidence="2 3">LMG 27010</strain>
    </source>
</reference>
<evidence type="ECO:0000313" key="3">
    <source>
        <dbReference type="Proteomes" id="UP000585665"/>
    </source>
</evidence>
<dbReference type="Proteomes" id="UP000585665">
    <property type="component" value="Unassembled WGS sequence"/>
</dbReference>